<protein>
    <submittedName>
        <fullName evidence="1">Uncharacterized protein</fullName>
    </submittedName>
</protein>
<organism evidence="1 2">
    <name type="scientific">Cryptolaemus montrouzieri</name>
    <dbReference type="NCBI Taxonomy" id="559131"/>
    <lineage>
        <taxon>Eukaryota</taxon>
        <taxon>Metazoa</taxon>
        <taxon>Ecdysozoa</taxon>
        <taxon>Arthropoda</taxon>
        <taxon>Hexapoda</taxon>
        <taxon>Insecta</taxon>
        <taxon>Pterygota</taxon>
        <taxon>Neoptera</taxon>
        <taxon>Endopterygota</taxon>
        <taxon>Coleoptera</taxon>
        <taxon>Polyphaga</taxon>
        <taxon>Cucujiformia</taxon>
        <taxon>Coccinelloidea</taxon>
        <taxon>Coccinellidae</taxon>
        <taxon>Scymninae</taxon>
        <taxon>Scymnini</taxon>
        <taxon>Cryptolaemus</taxon>
    </lineage>
</organism>
<reference evidence="1 2" key="1">
    <citation type="journal article" date="2021" name="BMC Biol.">
        <title>Horizontally acquired antibacterial genes associated with adaptive radiation of ladybird beetles.</title>
        <authorList>
            <person name="Li H.S."/>
            <person name="Tang X.F."/>
            <person name="Huang Y.H."/>
            <person name="Xu Z.Y."/>
            <person name="Chen M.L."/>
            <person name="Du X.Y."/>
            <person name="Qiu B.Y."/>
            <person name="Chen P.T."/>
            <person name="Zhang W."/>
            <person name="Slipinski A."/>
            <person name="Escalona H.E."/>
            <person name="Waterhouse R.M."/>
            <person name="Zwick A."/>
            <person name="Pang H."/>
        </authorList>
    </citation>
    <scope>NUCLEOTIDE SEQUENCE [LARGE SCALE GENOMIC DNA]</scope>
    <source>
        <strain evidence="1">SYSU2018</strain>
    </source>
</reference>
<dbReference type="EMBL" id="JABFTP020000103">
    <property type="protein sequence ID" value="KAL3278394.1"/>
    <property type="molecule type" value="Genomic_DNA"/>
</dbReference>
<proteinExistence type="predicted"/>
<keyword evidence="2" id="KW-1185">Reference proteome</keyword>
<accession>A0ABD2NIH6</accession>
<evidence type="ECO:0000313" key="1">
    <source>
        <dbReference type="EMBL" id="KAL3278394.1"/>
    </source>
</evidence>
<dbReference type="AlphaFoldDB" id="A0ABD2NIH6"/>
<comment type="caution">
    <text evidence="1">The sequence shown here is derived from an EMBL/GenBank/DDBJ whole genome shotgun (WGS) entry which is preliminary data.</text>
</comment>
<sequence length="133" mass="15360">MLEKAHARYRSSNSLHDYQVFKDLRAQYKIRTRERHENYVLQAESRIKSDPQTFWRYINNLKASDGQLPGKMFHGDRVVNAGDDIVELFAHFFSQVFVSECVVPHCVEVQEVLDVTSLSFSPVEVFSGVVSVH</sequence>
<gene>
    <name evidence="1" type="ORF">HHI36_013722</name>
</gene>
<dbReference type="Proteomes" id="UP001516400">
    <property type="component" value="Unassembled WGS sequence"/>
</dbReference>
<evidence type="ECO:0000313" key="2">
    <source>
        <dbReference type="Proteomes" id="UP001516400"/>
    </source>
</evidence>
<name>A0ABD2NIH6_9CUCU</name>